<evidence type="ECO:0000313" key="2">
    <source>
        <dbReference type="Proteomes" id="UP000290092"/>
    </source>
</evidence>
<dbReference type="EMBL" id="NXID01000005">
    <property type="protein sequence ID" value="RXK16662.1"/>
    <property type="molecule type" value="Genomic_DNA"/>
</dbReference>
<comment type="caution">
    <text evidence="1">The sequence shown here is derived from an EMBL/GenBank/DDBJ whole genome shotgun (WGS) entry which is preliminary data.</text>
</comment>
<reference evidence="1 2" key="1">
    <citation type="submission" date="2017-09" db="EMBL/GenBank/DDBJ databases">
        <title>Genomics of the genus Arcobacter.</title>
        <authorList>
            <person name="Perez-Cataluna A."/>
            <person name="Figueras M.J."/>
            <person name="Salas-Masso N."/>
        </authorList>
    </citation>
    <scope>NUCLEOTIDE SEQUENCE [LARGE SCALE GENOMIC DNA]</scope>
    <source>
        <strain evidence="1 2">CECT 7386</strain>
    </source>
</reference>
<accession>A0AAX2AJV6</accession>
<dbReference type="Proteomes" id="UP000290092">
    <property type="component" value="Unassembled WGS sequence"/>
</dbReference>
<protein>
    <submittedName>
        <fullName evidence="1">Uncharacterized protein</fullName>
    </submittedName>
</protein>
<dbReference type="RefSeq" id="WP_114841474.1">
    <property type="nucleotide sequence ID" value="NZ_CP031219.1"/>
</dbReference>
<proteinExistence type="predicted"/>
<dbReference type="AlphaFoldDB" id="A0AAX2AJV6"/>
<keyword evidence="2" id="KW-1185">Reference proteome</keyword>
<sequence>MKKLILLILSIYTIVSANEYGKIDMHGGKSDVIINKNQNFNKSNFQSLGKTLNKKEEKKIEVKMDATFRIESKKTTSK</sequence>
<evidence type="ECO:0000313" key="1">
    <source>
        <dbReference type="EMBL" id="RXK16662.1"/>
    </source>
</evidence>
<name>A0AAX2AJV6_9BACT</name>
<dbReference type="KEGG" id="amyt:AMYT_1021"/>
<organism evidence="1 2">
    <name type="scientific">Malaciobacter mytili LMG 24559</name>
    <dbReference type="NCBI Taxonomy" id="1032238"/>
    <lineage>
        <taxon>Bacteria</taxon>
        <taxon>Pseudomonadati</taxon>
        <taxon>Campylobacterota</taxon>
        <taxon>Epsilonproteobacteria</taxon>
        <taxon>Campylobacterales</taxon>
        <taxon>Arcobacteraceae</taxon>
        <taxon>Malaciobacter</taxon>
    </lineage>
</organism>
<gene>
    <name evidence="1" type="ORF">CP985_02660</name>
</gene>